<feature type="transmembrane region" description="Helical" evidence="10">
    <location>
        <begin position="145"/>
        <end position="171"/>
    </location>
</feature>
<keyword evidence="13" id="KW-1185">Reference proteome</keyword>
<comment type="subcellular location">
    <subcellularLocation>
        <location evidence="1">Cell membrane</location>
        <topology evidence="1">Multi-pass membrane protein</topology>
    </subcellularLocation>
    <subcellularLocation>
        <location evidence="8">Membrane</location>
        <topology evidence="8">Multi-pass membrane protein</topology>
    </subcellularLocation>
</comment>
<dbReference type="PROSITE" id="PS01023">
    <property type="entry name" value="PTR2_2"/>
    <property type="match status" value="1"/>
</dbReference>
<evidence type="ECO:0000256" key="1">
    <source>
        <dbReference type="ARBA" id="ARBA00004651"/>
    </source>
</evidence>
<dbReference type="GO" id="GO:0005886">
    <property type="term" value="C:plasma membrane"/>
    <property type="evidence" value="ECO:0007669"/>
    <property type="project" value="UniProtKB-SubCell"/>
</dbReference>
<keyword evidence="3 8" id="KW-0813">Transport</keyword>
<dbReference type="EMBL" id="JACHMW010000001">
    <property type="protein sequence ID" value="MBB5847911.1"/>
    <property type="molecule type" value="Genomic_DNA"/>
</dbReference>
<dbReference type="GO" id="GO:0006857">
    <property type="term" value="P:oligopeptide transport"/>
    <property type="evidence" value="ECO:0007669"/>
    <property type="project" value="InterPro"/>
</dbReference>
<organism evidence="12 13">
    <name type="scientific">Micrococcus endophyticus</name>
    <dbReference type="NCBI Taxonomy" id="455343"/>
    <lineage>
        <taxon>Bacteria</taxon>
        <taxon>Bacillati</taxon>
        <taxon>Actinomycetota</taxon>
        <taxon>Actinomycetes</taxon>
        <taxon>Micrococcales</taxon>
        <taxon>Micrococcaceae</taxon>
        <taxon>Micrococcus</taxon>
    </lineage>
</organism>
<feature type="transmembrane region" description="Helical" evidence="10">
    <location>
        <begin position="209"/>
        <end position="229"/>
    </location>
</feature>
<feature type="transmembrane region" description="Helical" evidence="10">
    <location>
        <begin position="122"/>
        <end position="139"/>
    </location>
</feature>
<dbReference type="GO" id="GO:1904680">
    <property type="term" value="F:peptide transmembrane transporter activity"/>
    <property type="evidence" value="ECO:0007669"/>
    <property type="project" value="InterPro"/>
</dbReference>
<keyword evidence="6 10" id="KW-1133">Transmembrane helix</keyword>
<dbReference type="SUPFAM" id="SSF103473">
    <property type="entry name" value="MFS general substrate transporter"/>
    <property type="match status" value="1"/>
</dbReference>
<dbReference type="InterPro" id="IPR036259">
    <property type="entry name" value="MFS_trans_sf"/>
</dbReference>
<evidence type="ECO:0000256" key="8">
    <source>
        <dbReference type="RuleBase" id="RU003755"/>
    </source>
</evidence>
<dbReference type="PANTHER" id="PTHR23517:SF15">
    <property type="entry name" value="PROTON-DEPENDENT OLIGOPEPTIDE FAMILY TRANSPORT PROTEIN"/>
    <property type="match status" value="1"/>
</dbReference>
<evidence type="ECO:0000256" key="5">
    <source>
        <dbReference type="ARBA" id="ARBA00022692"/>
    </source>
</evidence>
<comment type="caution">
    <text evidence="12">The sequence shown here is derived from an EMBL/GenBank/DDBJ whole genome shotgun (WGS) entry which is preliminary data.</text>
</comment>
<feature type="region of interest" description="Disordered" evidence="9">
    <location>
        <begin position="1"/>
        <end position="33"/>
    </location>
</feature>
<feature type="transmembrane region" description="Helical" evidence="10">
    <location>
        <begin position="183"/>
        <end position="203"/>
    </location>
</feature>
<dbReference type="CDD" id="cd17346">
    <property type="entry name" value="MFS_DtpA_like"/>
    <property type="match status" value="1"/>
</dbReference>
<evidence type="ECO:0000256" key="9">
    <source>
        <dbReference type="SAM" id="MobiDB-lite"/>
    </source>
</evidence>
<keyword evidence="4" id="KW-1003">Cell membrane</keyword>
<evidence type="ECO:0000256" key="2">
    <source>
        <dbReference type="ARBA" id="ARBA00005982"/>
    </source>
</evidence>
<sequence length="512" mass="54249">MHTPQNPPTGHEPTVEPSARVAAPTAAAPDPAAAPDWHGRPFLGQPGPLANLFSVEMWERFSFYGMQAMLVYYMSWTLAEGGLGIDVAVATGIVGAYGGMVYVFCILGGWIADRLLGSERTMFYSAVTIMLGHIALALVPGIPGLALGLILVAVGSGGLKANAANLVGALYSQQDPKRDAGFSIFYMGVNIGALFGPLLTGLARDSWGFHFGFGLAAVGMAIGLVQYALTRKNLPSDVHRIPNPLPRSQYGRWVLIALAAVAVGVVLFLTGIVTVANLADAVVVLAAVAAIGIFAVLLTSKKVTEEERSRVKAFIPLFIGTAVFFALFQQQFTVIALYSENRLDRNLFGWEMPMEWVNSINPIFIIAFAPVFAALWTKLGPRQPGTPVKFGIGIVLIGLAFLLFIPVADVLAVPLLWLALILFVCTMGELLVSPVGLSLSTKVAPRSFPVMMVSLYNLSVALGTALAGSLAGSYSEENEVGYFGVIGAVTVGVGLLMLAIAKPVRRGMRGVL</sequence>
<evidence type="ECO:0000256" key="10">
    <source>
        <dbReference type="SAM" id="Phobius"/>
    </source>
</evidence>
<proteinExistence type="inferred from homology"/>
<reference evidence="12 13" key="1">
    <citation type="submission" date="2020-08" db="EMBL/GenBank/DDBJ databases">
        <title>Sequencing the genomes of 1000 actinobacteria strains.</title>
        <authorList>
            <person name="Klenk H.-P."/>
        </authorList>
    </citation>
    <scope>NUCLEOTIDE SEQUENCE [LARGE SCALE GENOMIC DNA]</scope>
    <source>
        <strain evidence="12 13">DSM 17945</strain>
    </source>
</reference>
<feature type="domain" description="Major facilitator superfamily (MFS) profile" evidence="11">
    <location>
        <begin position="51"/>
        <end position="505"/>
    </location>
</feature>
<evidence type="ECO:0000256" key="7">
    <source>
        <dbReference type="ARBA" id="ARBA00023136"/>
    </source>
</evidence>
<evidence type="ECO:0000256" key="4">
    <source>
        <dbReference type="ARBA" id="ARBA00022475"/>
    </source>
</evidence>
<dbReference type="InterPro" id="IPR005279">
    <property type="entry name" value="Dipep/tripep_permease"/>
</dbReference>
<feature type="transmembrane region" description="Helical" evidence="10">
    <location>
        <begin position="281"/>
        <end position="299"/>
    </location>
</feature>
<dbReference type="NCBIfam" id="TIGR00924">
    <property type="entry name" value="yjdL_sub1_fam"/>
    <property type="match status" value="1"/>
</dbReference>
<dbReference type="InterPro" id="IPR018456">
    <property type="entry name" value="PTR2_symporter_CS"/>
</dbReference>
<feature type="transmembrane region" description="Helical" evidence="10">
    <location>
        <begin position="311"/>
        <end position="339"/>
    </location>
</feature>
<evidence type="ECO:0000256" key="6">
    <source>
        <dbReference type="ARBA" id="ARBA00022989"/>
    </source>
</evidence>
<feature type="transmembrane region" description="Helical" evidence="10">
    <location>
        <begin position="85"/>
        <end position="110"/>
    </location>
</feature>
<feature type="transmembrane region" description="Helical" evidence="10">
    <location>
        <begin position="250"/>
        <end position="275"/>
    </location>
</feature>
<dbReference type="AlphaFoldDB" id="A0A7W9JHC8"/>
<dbReference type="InterPro" id="IPR020846">
    <property type="entry name" value="MFS_dom"/>
</dbReference>
<dbReference type="Gene3D" id="1.20.1250.20">
    <property type="entry name" value="MFS general substrate transporter like domains"/>
    <property type="match status" value="1"/>
</dbReference>
<feature type="transmembrane region" description="Helical" evidence="10">
    <location>
        <begin position="453"/>
        <end position="474"/>
    </location>
</feature>
<name>A0A7W9JHC8_9MICC</name>
<comment type="similarity">
    <text evidence="2 8">Belongs to the major facilitator superfamily. Proton-dependent oligopeptide transporter (POT/PTR) (TC 2.A.17) family.</text>
</comment>
<dbReference type="InterPro" id="IPR050171">
    <property type="entry name" value="MFS_Transporters"/>
</dbReference>
<gene>
    <name evidence="12" type="ORF">HDA33_000475</name>
</gene>
<feature type="transmembrane region" description="Helical" evidence="10">
    <location>
        <begin position="480"/>
        <end position="501"/>
    </location>
</feature>
<evidence type="ECO:0000313" key="13">
    <source>
        <dbReference type="Proteomes" id="UP000567246"/>
    </source>
</evidence>
<feature type="transmembrane region" description="Helical" evidence="10">
    <location>
        <begin position="61"/>
        <end position="79"/>
    </location>
</feature>
<evidence type="ECO:0000256" key="3">
    <source>
        <dbReference type="ARBA" id="ARBA00022448"/>
    </source>
</evidence>
<keyword evidence="5 8" id="KW-0812">Transmembrane</keyword>
<protein>
    <submittedName>
        <fullName evidence="12">POT family proton-dependent oligopeptide transporter</fullName>
    </submittedName>
</protein>
<accession>A0A7W9JHC8</accession>
<evidence type="ECO:0000259" key="11">
    <source>
        <dbReference type="PROSITE" id="PS50850"/>
    </source>
</evidence>
<feature type="compositionally biased region" description="Low complexity" evidence="9">
    <location>
        <begin position="17"/>
        <end position="33"/>
    </location>
</feature>
<dbReference type="Proteomes" id="UP000567246">
    <property type="component" value="Unassembled WGS sequence"/>
</dbReference>
<dbReference type="PANTHER" id="PTHR23517">
    <property type="entry name" value="RESISTANCE PROTEIN MDTM, PUTATIVE-RELATED-RELATED"/>
    <property type="match status" value="1"/>
</dbReference>
<feature type="transmembrane region" description="Helical" evidence="10">
    <location>
        <begin position="414"/>
        <end position="432"/>
    </location>
</feature>
<dbReference type="PROSITE" id="PS50850">
    <property type="entry name" value="MFS"/>
    <property type="match status" value="1"/>
</dbReference>
<evidence type="ECO:0000313" key="12">
    <source>
        <dbReference type="EMBL" id="MBB5847911.1"/>
    </source>
</evidence>
<dbReference type="Pfam" id="PF00854">
    <property type="entry name" value="PTR2"/>
    <property type="match status" value="1"/>
</dbReference>
<keyword evidence="7 10" id="KW-0472">Membrane</keyword>
<feature type="transmembrane region" description="Helical" evidence="10">
    <location>
        <begin position="359"/>
        <end position="376"/>
    </location>
</feature>
<dbReference type="RefSeq" id="WP_184170502.1">
    <property type="nucleotide sequence ID" value="NZ_BAABAG010000021.1"/>
</dbReference>
<dbReference type="InterPro" id="IPR000109">
    <property type="entry name" value="POT_fam"/>
</dbReference>
<feature type="transmembrane region" description="Helical" evidence="10">
    <location>
        <begin position="388"/>
        <end position="408"/>
    </location>
</feature>